<evidence type="ECO:0000313" key="1">
    <source>
        <dbReference type="EMBL" id="AUX08559.1"/>
    </source>
</evidence>
<dbReference type="GeneID" id="37877267"/>
<accession>A0A343THI7</accession>
<dbReference type="RefSeq" id="WP_119815694.1">
    <property type="nucleotide sequence ID" value="NZ_CP025066.1"/>
</dbReference>
<sequence>MAETETYTVTGPDGNEDTVELPAGLVDTMTEQGENPTQVITDIVLQAMAQQAHAMVHHSEGEPPADIVDMNDTIEELFEERFGMPLSEALGHQH</sequence>
<dbReference type="Pfam" id="PF24411">
    <property type="entry name" value="DUF7545"/>
    <property type="match status" value="1"/>
</dbReference>
<organism evidence="1 2">
    <name type="scientific">Halalkaliarchaeum desulfuricum</name>
    <dbReference type="NCBI Taxonomy" id="2055893"/>
    <lineage>
        <taxon>Archaea</taxon>
        <taxon>Methanobacteriati</taxon>
        <taxon>Methanobacteriota</taxon>
        <taxon>Stenosarchaea group</taxon>
        <taxon>Halobacteria</taxon>
        <taxon>Halobacteriales</taxon>
        <taxon>Haloferacaceae</taxon>
        <taxon>Halalkaliarchaeum</taxon>
    </lineage>
</organism>
<gene>
    <name evidence="1" type="ORF">AArcSl_0921</name>
</gene>
<reference evidence="2" key="1">
    <citation type="submission" date="2017-11" db="EMBL/GenBank/DDBJ databases">
        <title>Phenotypic and genomic properties of facultatively anaerobic sulfur-reducing natronoarchaea from hypersaline soda lakes.</title>
        <authorList>
            <person name="Sorokin D.Y."/>
            <person name="Kublanov I.V."/>
            <person name="Roman P."/>
            <person name="Sinninghe Damste J.S."/>
            <person name="Golyshin P.N."/>
            <person name="Rojo D."/>
            <person name="Ciordia S."/>
            <person name="Mena M.D.C."/>
            <person name="Ferrer M."/>
            <person name="Messina E."/>
            <person name="Smedile F."/>
            <person name="La Spada G."/>
            <person name="La Cono V."/>
            <person name="Yakimov M.M."/>
        </authorList>
    </citation>
    <scope>NUCLEOTIDE SEQUENCE [LARGE SCALE GENOMIC DNA]</scope>
    <source>
        <strain evidence="2">AArc-Sl</strain>
    </source>
</reference>
<dbReference type="KEGG" id="hdf:AArcSl_0921"/>
<dbReference type="Proteomes" id="UP000263012">
    <property type="component" value="Chromosome"/>
</dbReference>
<dbReference type="AlphaFoldDB" id="A0A343THI7"/>
<proteinExistence type="predicted"/>
<keyword evidence="2" id="KW-1185">Reference proteome</keyword>
<protein>
    <submittedName>
        <fullName evidence="1">Uncharacterized protein</fullName>
    </submittedName>
</protein>
<name>A0A343THI7_9EURY</name>
<dbReference type="InterPro" id="IPR055967">
    <property type="entry name" value="DUF7545"/>
</dbReference>
<evidence type="ECO:0000313" key="2">
    <source>
        <dbReference type="Proteomes" id="UP000263012"/>
    </source>
</evidence>
<dbReference type="OrthoDB" id="311268at2157"/>
<dbReference type="EMBL" id="CP025066">
    <property type="protein sequence ID" value="AUX08559.1"/>
    <property type="molecule type" value="Genomic_DNA"/>
</dbReference>